<keyword evidence="4" id="KW-0223">Dioxygenase</keyword>
<dbReference type="Gene3D" id="2.60.120.330">
    <property type="entry name" value="B-lactam Antibiotic, Isopenicillin N Synthase, Chain"/>
    <property type="match status" value="1"/>
</dbReference>
<evidence type="ECO:0000256" key="7">
    <source>
        <dbReference type="ARBA" id="ARBA00052233"/>
    </source>
</evidence>
<dbReference type="InterPro" id="IPR050295">
    <property type="entry name" value="Plant_2OG-oxidoreductases"/>
</dbReference>
<comment type="catalytic activity">
    <reaction evidence="7">
        <text>salicylate + NADH + O2 + H(+) = 2,3-dihydroxybenzoate + NAD(+) + H2O</text>
        <dbReference type="Rhea" id="RHEA:51792"/>
        <dbReference type="ChEBI" id="CHEBI:15377"/>
        <dbReference type="ChEBI" id="CHEBI:15378"/>
        <dbReference type="ChEBI" id="CHEBI:15379"/>
        <dbReference type="ChEBI" id="CHEBI:30762"/>
        <dbReference type="ChEBI" id="CHEBI:36654"/>
        <dbReference type="ChEBI" id="CHEBI:57540"/>
        <dbReference type="ChEBI" id="CHEBI:57945"/>
    </reaction>
</comment>
<evidence type="ECO:0000313" key="11">
    <source>
        <dbReference type="Proteomes" id="UP001279734"/>
    </source>
</evidence>
<dbReference type="EMBL" id="BSYO01000039">
    <property type="protein sequence ID" value="GMH30823.1"/>
    <property type="molecule type" value="Genomic_DNA"/>
</dbReference>
<dbReference type="GO" id="GO:0046872">
    <property type="term" value="F:metal ion binding"/>
    <property type="evidence" value="ECO:0007669"/>
    <property type="project" value="UniProtKB-KW"/>
</dbReference>
<comment type="cofactor">
    <cofactor evidence="1">
        <name>L-ascorbate</name>
        <dbReference type="ChEBI" id="CHEBI:38290"/>
    </cofactor>
</comment>
<dbReference type="InterPro" id="IPR005123">
    <property type="entry name" value="Oxoglu/Fe-dep_dioxygenase_dom"/>
</dbReference>
<dbReference type="SUPFAM" id="SSF51197">
    <property type="entry name" value="Clavaminate synthase-like"/>
    <property type="match status" value="1"/>
</dbReference>
<evidence type="ECO:0000256" key="3">
    <source>
        <dbReference type="ARBA" id="ARBA00022723"/>
    </source>
</evidence>
<dbReference type="PRINTS" id="PR00682">
    <property type="entry name" value="IPNSYNTHASE"/>
</dbReference>
<dbReference type="InterPro" id="IPR026992">
    <property type="entry name" value="DIOX_N"/>
</dbReference>
<accession>A0AAD3Y688</accession>
<evidence type="ECO:0000256" key="4">
    <source>
        <dbReference type="ARBA" id="ARBA00022964"/>
    </source>
</evidence>
<proteinExistence type="inferred from homology"/>
<keyword evidence="5 8" id="KW-0560">Oxidoreductase</keyword>
<dbReference type="PROSITE" id="PS51471">
    <property type="entry name" value="FE2OG_OXY"/>
    <property type="match status" value="1"/>
</dbReference>
<keyword evidence="11" id="KW-1185">Reference proteome</keyword>
<evidence type="ECO:0000256" key="6">
    <source>
        <dbReference type="ARBA" id="ARBA00023004"/>
    </source>
</evidence>
<keyword evidence="6 8" id="KW-0408">Iron</keyword>
<dbReference type="InterPro" id="IPR027443">
    <property type="entry name" value="IPNS-like_sf"/>
</dbReference>
<dbReference type="GO" id="GO:0002229">
    <property type="term" value="P:defense response to oomycetes"/>
    <property type="evidence" value="ECO:0007669"/>
    <property type="project" value="UniProtKB-ARBA"/>
</dbReference>
<evidence type="ECO:0000256" key="2">
    <source>
        <dbReference type="ARBA" id="ARBA00008056"/>
    </source>
</evidence>
<dbReference type="Pfam" id="PF14226">
    <property type="entry name" value="DIOX_N"/>
    <property type="match status" value="1"/>
</dbReference>
<name>A0AAD3Y688_NEPGR</name>
<comment type="caution">
    <text evidence="10">The sequence shown here is derived from an EMBL/GenBank/DDBJ whole genome shotgun (WGS) entry which is preliminary data.</text>
</comment>
<comment type="similarity">
    <text evidence="2 8">Belongs to the iron/ascorbate-dependent oxidoreductase family.</text>
</comment>
<dbReference type="GO" id="GO:0051213">
    <property type="term" value="F:dioxygenase activity"/>
    <property type="evidence" value="ECO:0007669"/>
    <property type="project" value="UniProtKB-KW"/>
</dbReference>
<reference evidence="10" key="1">
    <citation type="submission" date="2023-05" db="EMBL/GenBank/DDBJ databases">
        <title>Nepenthes gracilis genome sequencing.</title>
        <authorList>
            <person name="Fukushima K."/>
        </authorList>
    </citation>
    <scope>NUCLEOTIDE SEQUENCE</scope>
    <source>
        <strain evidence="10">SING2019-196</strain>
    </source>
</reference>
<dbReference type="PANTHER" id="PTHR47991">
    <property type="entry name" value="OXOGLUTARATE/IRON-DEPENDENT DIOXYGENASE"/>
    <property type="match status" value="1"/>
</dbReference>
<evidence type="ECO:0000313" key="10">
    <source>
        <dbReference type="EMBL" id="GMH30823.1"/>
    </source>
</evidence>
<evidence type="ECO:0000259" key="9">
    <source>
        <dbReference type="PROSITE" id="PS51471"/>
    </source>
</evidence>
<evidence type="ECO:0000256" key="1">
    <source>
        <dbReference type="ARBA" id="ARBA00001961"/>
    </source>
</evidence>
<dbReference type="FunFam" id="2.60.120.330:FF:000007">
    <property type="entry name" value="Protein DMR6-like oxygenase 2"/>
    <property type="match status" value="1"/>
</dbReference>
<feature type="domain" description="Fe2OG dioxygenase" evidence="9">
    <location>
        <begin position="191"/>
        <end position="290"/>
    </location>
</feature>
<evidence type="ECO:0000256" key="5">
    <source>
        <dbReference type="ARBA" id="ARBA00023002"/>
    </source>
</evidence>
<keyword evidence="3 8" id="KW-0479">Metal-binding</keyword>
<organism evidence="10 11">
    <name type="scientific">Nepenthes gracilis</name>
    <name type="common">Slender pitcher plant</name>
    <dbReference type="NCBI Taxonomy" id="150966"/>
    <lineage>
        <taxon>Eukaryota</taxon>
        <taxon>Viridiplantae</taxon>
        <taxon>Streptophyta</taxon>
        <taxon>Embryophyta</taxon>
        <taxon>Tracheophyta</taxon>
        <taxon>Spermatophyta</taxon>
        <taxon>Magnoliopsida</taxon>
        <taxon>eudicotyledons</taxon>
        <taxon>Gunneridae</taxon>
        <taxon>Pentapetalae</taxon>
        <taxon>Caryophyllales</taxon>
        <taxon>Nepenthaceae</taxon>
        <taxon>Nepenthes</taxon>
    </lineage>
</organism>
<dbReference type="InterPro" id="IPR044861">
    <property type="entry name" value="IPNS-like_FE2OG_OXY"/>
</dbReference>
<dbReference type="AlphaFoldDB" id="A0AAD3Y688"/>
<gene>
    <name evidence="10" type="ORF">Nepgr_032666</name>
</gene>
<dbReference type="Pfam" id="PF03171">
    <property type="entry name" value="2OG-FeII_Oxy"/>
    <property type="match status" value="1"/>
</dbReference>
<sequence>MEKLVSSWFTIKTLPENYVFPAGKRPGKLHAPVSKAIPVVDLEKACGLHGRLDIIQQIMEACEDHGFFQVINHGVQATLMEDAMAVFKEFFELPGEEKSRLFSEDNSQSCRLYTSTVNYRKEEIHFWRDALTHPCRPLAECVQHWPEKPNRYREVIGALCEEVNELGSRILKLICEGLELEKGYLENELSKETSLTVNHYPPCPDPSLTLGLSKHCDPNLITLLIQGDVPGLQVLKDDEWIGVEPLPHAFVVNVGYLLHIISNGKLKGAMHRAVTNAKTTRTSAAFFINAAENSIVQPAKALVGAENPPLYKAFRYGEFFKTYASHSGDTEIVLEPYKMKY</sequence>
<evidence type="ECO:0000256" key="8">
    <source>
        <dbReference type="RuleBase" id="RU003682"/>
    </source>
</evidence>
<dbReference type="Proteomes" id="UP001279734">
    <property type="component" value="Unassembled WGS sequence"/>
</dbReference>
<protein>
    <recommendedName>
        <fullName evidence="9">Fe2OG dioxygenase domain-containing protein</fullName>
    </recommendedName>
</protein>